<reference evidence="3 4" key="1">
    <citation type="submission" date="2019-07" db="EMBL/GenBank/DDBJ databases">
        <title>New species of Amycolatopsis and Streptomyces.</title>
        <authorList>
            <person name="Duangmal K."/>
            <person name="Teo W.F.A."/>
            <person name="Lipun K."/>
        </authorList>
    </citation>
    <scope>NUCLEOTIDE SEQUENCE [LARGE SCALE GENOMIC DNA]</scope>
    <source>
        <strain evidence="3 4">TISTR 2346</strain>
    </source>
</reference>
<keyword evidence="2" id="KW-0479">Metal-binding</keyword>
<name>A0A5N8VXD9_9ACTN</name>
<accession>A0A5N8VXD9</accession>
<dbReference type="PANTHER" id="PTHR46696">
    <property type="entry name" value="P450, PUTATIVE (EUROFUNG)-RELATED"/>
    <property type="match status" value="1"/>
</dbReference>
<keyword evidence="2" id="KW-0560">Oxidoreductase</keyword>
<protein>
    <submittedName>
        <fullName evidence="3">Cytochrome P450</fullName>
    </submittedName>
</protein>
<evidence type="ECO:0000256" key="2">
    <source>
        <dbReference type="RuleBase" id="RU000461"/>
    </source>
</evidence>
<dbReference type="AlphaFoldDB" id="A0A5N8VXD9"/>
<proteinExistence type="inferred from homology"/>
<dbReference type="GO" id="GO:0008395">
    <property type="term" value="F:steroid hydroxylase activity"/>
    <property type="evidence" value="ECO:0007669"/>
    <property type="project" value="TreeGrafter"/>
</dbReference>
<sequence>MRITRPAAHARVPLDQIDLTDTGLYVNGDAHLVWQTLRAERPVFWQDRGNGDGFWAVTRRADVHRVLSDHETFSSEGGTAISMLDAPDPAAGLMMQSTDPPRHRKYREQVGRPFSARAVPAYTDFVRSFVKESIEPARDGEVWDVASSFVRLPMALCAMMMGLPEDDIDPLLRLAYASLAPDDPRYSTHGSTKPTAGSAHYEIMGYFAKCIWDRRRNPTDDLTSYLMSIEIAGRRLTDEELLYNCLSLLLGAVVTTSHVVSATIIVLAEEHGGEGFWPDAMRAQAAVEEALRWASPVTHFMRRARHDTTIAGQKIAAGEAVTAWIASANRDESTFERPYSLDLERTPNRHIVFGTGPHTCLGSHLARLMLRTSFEELCAAIESFELADKPVHLASNEIAGVVSLRLRTKFRP</sequence>
<evidence type="ECO:0000313" key="4">
    <source>
        <dbReference type="Proteomes" id="UP000326979"/>
    </source>
</evidence>
<evidence type="ECO:0000256" key="1">
    <source>
        <dbReference type="ARBA" id="ARBA00010617"/>
    </source>
</evidence>
<evidence type="ECO:0000313" key="3">
    <source>
        <dbReference type="EMBL" id="MPY39609.1"/>
    </source>
</evidence>
<dbReference type="PROSITE" id="PS00086">
    <property type="entry name" value="CYTOCHROME_P450"/>
    <property type="match status" value="1"/>
</dbReference>
<dbReference type="GO" id="GO:0020037">
    <property type="term" value="F:heme binding"/>
    <property type="evidence" value="ECO:0007669"/>
    <property type="project" value="InterPro"/>
</dbReference>
<dbReference type="InterPro" id="IPR036396">
    <property type="entry name" value="Cyt_P450_sf"/>
</dbReference>
<dbReference type="PANTHER" id="PTHR46696:SF4">
    <property type="entry name" value="BIOTIN BIOSYNTHESIS CYTOCHROME P450"/>
    <property type="match status" value="1"/>
</dbReference>
<keyword evidence="2" id="KW-0349">Heme</keyword>
<dbReference type="PRINTS" id="PR00359">
    <property type="entry name" value="BP450"/>
</dbReference>
<dbReference type="Gene3D" id="1.10.630.10">
    <property type="entry name" value="Cytochrome P450"/>
    <property type="match status" value="1"/>
</dbReference>
<dbReference type="GO" id="GO:0006707">
    <property type="term" value="P:cholesterol catabolic process"/>
    <property type="evidence" value="ECO:0007669"/>
    <property type="project" value="TreeGrafter"/>
</dbReference>
<dbReference type="GO" id="GO:0005506">
    <property type="term" value="F:iron ion binding"/>
    <property type="evidence" value="ECO:0007669"/>
    <property type="project" value="InterPro"/>
</dbReference>
<dbReference type="OrthoDB" id="5241086at2"/>
<comment type="similarity">
    <text evidence="1 2">Belongs to the cytochrome P450 family.</text>
</comment>
<keyword evidence="4" id="KW-1185">Reference proteome</keyword>
<keyword evidence="2" id="KW-0408">Iron</keyword>
<dbReference type="InterPro" id="IPR002397">
    <property type="entry name" value="Cyt_P450_B"/>
</dbReference>
<dbReference type="InterPro" id="IPR001128">
    <property type="entry name" value="Cyt_P450"/>
</dbReference>
<organism evidence="3 4">
    <name type="scientific">Streptomyces phyllanthi</name>
    <dbReference type="NCBI Taxonomy" id="1803180"/>
    <lineage>
        <taxon>Bacteria</taxon>
        <taxon>Bacillati</taxon>
        <taxon>Actinomycetota</taxon>
        <taxon>Actinomycetes</taxon>
        <taxon>Kitasatosporales</taxon>
        <taxon>Streptomycetaceae</taxon>
        <taxon>Streptomyces</taxon>
    </lineage>
</organism>
<dbReference type="SUPFAM" id="SSF48264">
    <property type="entry name" value="Cytochrome P450"/>
    <property type="match status" value="1"/>
</dbReference>
<keyword evidence="2" id="KW-0503">Monooxygenase</keyword>
<gene>
    <name evidence="3" type="ORF">FNH04_06665</name>
</gene>
<dbReference type="Pfam" id="PF00067">
    <property type="entry name" value="p450"/>
    <property type="match status" value="1"/>
</dbReference>
<dbReference type="RefSeq" id="WP_152781283.1">
    <property type="nucleotide sequence ID" value="NZ_BAABEQ010000041.1"/>
</dbReference>
<dbReference type="EMBL" id="VJZE01000026">
    <property type="protein sequence ID" value="MPY39609.1"/>
    <property type="molecule type" value="Genomic_DNA"/>
</dbReference>
<comment type="caution">
    <text evidence="3">The sequence shown here is derived from an EMBL/GenBank/DDBJ whole genome shotgun (WGS) entry which is preliminary data.</text>
</comment>
<dbReference type="Proteomes" id="UP000326979">
    <property type="component" value="Unassembled WGS sequence"/>
</dbReference>
<dbReference type="InterPro" id="IPR017972">
    <property type="entry name" value="Cyt_P450_CS"/>
</dbReference>
<dbReference type="GO" id="GO:0036199">
    <property type="term" value="F:cholest-4-en-3-one 26-monooxygenase activity"/>
    <property type="evidence" value="ECO:0007669"/>
    <property type="project" value="TreeGrafter"/>
</dbReference>